<feature type="transmembrane region" description="Helical" evidence="1">
    <location>
        <begin position="22"/>
        <end position="41"/>
    </location>
</feature>
<evidence type="ECO:0000313" key="2">
    <source>
        <dbReference type="EMBL" id="ACZ09357.1"/>
    </source>
</evidence>
<dbReference type="STRING" id="526218.Sterm_2504"/>
<name>D1ALL4_SEBTE</name>
<evidence type="ECO:0000313" key="3">
    <source>
        <dbReference type="Proteomes" id="UP000000845"/>
    </source>
</evidence>
<dbReference type="HOGENOM" id="CLU_1509565_0_0_0"/>
<sequence>MNPTQINIEEVERLTQIAAREGTATLIAVVFIILVMPFLWIQFNRINKTLINIDRNTKGYISDEALKNVLEIYISDIRNKEQSYIYNKIEKNQLAEYYEGYIENNILNRGLAQVNEKREALISLTTYNNVNQFRSITEKNLTYHISKIKKVFSEELARESIDYENLKSVTNREMELFE</sequence>
<reference evidence="2 3" key="2">
    <citation type="journal article" date="2010" name="Stand. Genomic Sci.">
        <title>Complete genome sequence of Sebaldella termitidis type strain (NCTC 11300).</title>
        <authorList>
            <person name="Harmon-Smith M."/>
            <person name="Celia L."/>
            <person name="Chertkov O."/>
            <person name="Lapidus A."/>
            <person name="Copeland A."/>
            <person name="Glavina Del Rio T."/>
            <person name="Nolan M."/>
            <person name="Lucas S."/>
            <person name="Tice H."/>
            <person name="Cheng J.F."/>
            <person name="Han C."/>
            <person name="Detter J.C."/>
            <person name="Bruce D."/>
            <person name="Goodwin L."/>
            <person name="Pitluck S."/>
            <person name="Pati A."/>
            <person name="Liolios K."/>
            <person name="Ivanova N."/>
            <person name="Mavromatis K."/>
            <person name="Mikhailova N."/>
            <person name="Chen A."/>
            <person name="Palaniappan K."/>
            <person name="Land M."/>
            <person name="Hauser L."/>
            <person name="Chang Y.J."/>
            <person name="Jeffries C.D."/>
            <person name="Brettin T."/>
            <person name="Goker M."/>
            <person name="Beck B."/>
            <person name="Bristow J."/>
            <person name="Eisen J.A."/>
            <person name="Markowitz V."/>
            <person name="Hugenholtz P."/>
            <person name="Kyrpides N.C."/>
            <person name="Klenk H.P."/>
            <person name="Chen F."/>
        </authorList>
    </citation>
    <scope>NUCLEOTIDE SEQUENCE [LARGE SCALE GENOMIC DNA]</scope>
    <source>
        <strain evidence="3">ATCC 33386 / NCTC 11300</strain>
    </source>
</reference>
<dbReference type="AlphaFoldDB" id="D1ALL4"/>
<protein>
    <submittedName>
        <fullName evidence="2">Uncharacterized protein</fullName>
    </submittedName>
</protein>
<keyword evidence="1" id="KW-0472">Membrane</keyword>
<proteinExistence type="predicted"/>
<keyword evidence="3" id="KW-1185">Reference proteome</keyword>
<gene>
    <name evidence="2" type="ordered locus">Sterm_2504</name>
</gene>
<dbReference type="EMBL" id="CP001739">
    <property type="protein sequence ID" value="ACZ09357.1"/>
    <property type="molecule type" value="Genomic_DNA"/>
</dbReference>
<organism evidence="2 3">
    <name type="scientific">Sebaldella termitidis (strain ATCC 33386 / NCTC 11300)</name>
    <dbReference type="NCBI Taxonomy" id="526218"/>
    <lineage>
        <taxon>Bacteria</taxon>
        <taxon>Fusobacteriati</taxon>
        <taxon>Fusobacteriota</taxon>
        <taxon>Fusobacteriia</taxon>
        <taxon>Fusobacteriales</taxon>
        <taxon>Leptotrichiaceae</taxon>
        <taxon>Sebaldella</taxon>
    </lineage>
</organism>
<accession>D1ALL4</accession>
<evidence type="ECO:0000256" key="1">
    <source>
        <dbReference type="SAM" id="Phobius"/>
    </source>
</evidence>
<keyword evidence="1" id="KW-0812">Transmembrane</keyword>
<dbReference type="RefSeq" id="WP_012861951.1">
    <property type="nucleotide sequence ID" value="NC_013517.1"/>
</dbReference>
<keyword evidence="1" id="KW-1133">Transmembrane helix</keyword>
<reference evidence="3" key="1">
    <citation type="submission" date="2009-09" db="EMBL/GenBank/DDBJ databases">
        <title>The complete chromosome of Sebaldella termitidis ATCC 33386.</title>
        <authorList>
            <consortium name="US DOE Joint Genome Institute (JGI-PGF)"/>
            <person name="Lucas S."/>
            <person name="Copeland A."/>
            <person name="Lapidus A."/>
            <person name="Glavina del Rio T."/>
            <person name="Dalin E."/>
            <person name="Tice H."/>
            <person name="Bruce D."/>
            <person name="Goodwin L."/>
            <person name="Pitluck S."/>
            <person name="Kyrpides N."/>
            <person name="Mavromatis K."/>
            <person name="Ivanova N."/>
            <person name="Mikhailova N."/>
            <person name="Sims D."/>
            <person name="Meincke L."/>
            <person name="Brettin T."/>
            <person name="Detter J.C."/>
            <person name="Han C."/>
            <person name="Larimer F."/>
            <person name="Land M."/>
            <person name="Hauser L."/>
            <person name="Markowitz V."/>
            <person name="Cheng J.F."/>
            <person name="Hugenholtz P."/>
            <person name="Woyke T."/>
            <person name="Wu D."/>
            <person name="Eisen J.A."/>
        </authorList>
    </citation>
    <scope>NUCLEOTIDE SEQUENCE [LARGE SCALE GENOMIC DNA]</scope>
    <source>
        <strain evidence="3">ATCC 33386 / NCTC 11300</strain>
    </source>
</reference>
<dbReference type="KEGG" id="str:Sterm_2504"/>
<dbReference type="Proteomes" id="UP000000845">
    <property type="component" value="Chromosome"/>
</dbReference>